<dbReference type="PANTHER" id="PTHR31642">
    <property type="entry name" value="TRICHOTHECENE 3-O-ACETYLTRANSFERASE"/>
    <property type="match status" value="1"/>
</dbReference>
<proteinExistence type="inferred from homology"/>
<sequence length="504" mass="55360">MAVEIFKTSILKPAPSGSAPPAAAAAPDEMVPLTIFDKAAFDLHVAVLYAFQAPMPGNEAMKEGLAKALAHFPHLAGRIVTDDQNRPCIHLNGAGVRVIETYVGATLSERLPLDPSEELRQLRPGIEDVEEVMQIQLNRFACGGLVIGQTAHHRVADGQSMSAFFVAWARLVRASGQVDPPPFHNRAAIAVPRSPPRCEHDHRDIEFRGSAAASSSPPLPLVSVSSIDNMVVRFSSDFLARLKRAVCAGEEANHNLRYSTFECLLAHLWKKVTVARGLGENETTQVRVAVNGRARMKPPVPMEYFGNLVLWAYPKLAVKDLIDRSYGFVAKTIHDAVAKVDDSYFQSFVDFGELVKEEGELVGTAPEIGNSLSPNLEVDSWLRFRFHDLDFGGELKRGFKERGKVVSTMESQNNLNNVPPASSAKTPQTPSMTSCRKKKSDDATFLQDLRDHIDEFVHASMDEHKSCFTKTVQKMFGMSKIVAERASNQNGVESSLPLKTISSE</sequence>
<evidence type="ECO:0000256" key="1">
    <source>
        <dbReference type="ARBA" id="ARBA00009861"/>
    </source>
</evidence>
<reference evidence="3 4" key="1">
    <citation type="submission" date="2021-07" db="EMBL/GenBank/DDBJ databases">
        <title>The Aristolochia fimbriata genome: insights into angiosperm evolution, floral development and chemical biosynthesis.</title>
        <authorList>
            <person name="Jiao Y."/>
        </authorList>
    </citation>
    <scope>NUCLEOTIDE SEQUENCE [LARGE SCALE GENOMIC DNA]</scope>
    <source>
        <strain evidence="3">IBCAS-2021</strain>
        <tissue evidence="3">Leaf</tissue>
    </source>
</reference>
<dbReference type="GO" id="GO:0016747">
    <property type="term" value="F:acyltransferase activity, transferring groups other than amino-acyl groups"/>
    <property type="evidence" value="ECO:0007669"/>
    <property type="project" value="TreeGrafter"/>
</dbReference>
<dbReference type="PANTHER" id="PTHR31642:SF278">
    <property type="entry name" value="TRYPTAMINE HYDROXYCINNAMOYLTRANSFERASE 1"/>
    <property type="match status" value="1"/>
</dbReference>
<comment type="caution">
    <text evidence="3">The sequence shown here is derived from an EMBL/GenBank/DDBJ whole genome shotgun (WGS) entry which is preliminary data.</text>
</comment>
<comment type="similarity">
    <text evidence="1">Belongs to the plant acyltransferase family.</text>
</comment>
<dbReference type="Gene3D" id="3.30.559.10">
    <property type="entry name" value="Chloramphenicol acetyltransferase-like domain"/>
    <property type="match status" value="2"/>
</dbReference>
<gene>
    <name evidence="3" type="ORF">H6P81_007735</name>
</gene>
<dbReference type="SUPFAM" id="SSF52777">
    <property type="entry name" value="CoA-dependent acyltransferases"/>
    <property type="match status" value="1"/>
</dbReference>
<dbReference type="Pfam" id="PF02458">
    <property type="entry name" value="Transferase"/>
    <property type="match status" value="1"/>
</dbReference>
<dbReference type="EMBL" id="JAINDJ010000003">
    <property type="protein sequence ID" value="KAG9454831.1"/>
    <property type="molecule type" value="Genomic_DNA"/>
</dbReference>
<accession>A0AAV7F4R7</accession>
<evidence type="ECO:0000256" key="2">
    <source>
        <dbReference type="SAM" id="MobiDB-lite"/>
    </source>
</evidence>
<feature type="compositionally biased region" description="Polar residues" evidence="2">
    <location>
        <begin position="411"/>
        <end position="434"/>
    </location>
</feature>
<dbReference type="AlphaFoldDB" id="A0AAV7F4R7"/>
<dbReference type="InterPro" id="IPR050317">
    <property type="entry name" value="Plant_Fungal_Acyltransferase"/>
</dbReference>
<dbReference type="InterPro" id="IPR023213">
    <property type="entry name" value="CAT-like_dom_sf"/>
</dbReference>
<keyword evidence="4" id="KW-1185">Reference proteome</keyword>
<evidence type="ECO:0000313" key="4">
    <source>
        <dbReference type="Proteomes" id="UP000825729"/>
    </source>
</evidence>
<feature type="region of interest" description="Disordered" evidence="2">
    <location>
        <begin position="411"/>
        <end position="440"/>
    </location>
</feature>
<evidence type="ECO:0000313" key="3">
    <source>
        <dbReference type="EMBL" id="KAG9454831.1"/>
    </source>
</evidence>
<dbReference type="Proteomes" id="UP000825729">
    <property type="component" value="Unassembled WGS sequence"/>
</dbReference>
<protein>
    <submittedName>
        <fullName evidence="3">Uncharacterized protein</fullName>
    </submittedName>
</protein>
<organism evidence="3 4">
    <name type="scientific">Aristolochia fimbriata</name>
    <name type="common">White veined hardy Dutchman's pipe vine</name>
    <dbReference type="NCBI Taxonomy" id="158543"/>
    <lineage>
        <taxon>Eukaryota</taxon>
        <taxon>Viridiplantae</taxon>
        <taxon>Streptophyta</taxon>
        <taxon>Embryophyta</taxon>
        <taxon>Tracheophyta</taxon>
        <taxon>Spermatophyta</taxon>
        <taxon>Magnoliopsida</taxon>
        <taxon>Magnoliidae</taxon>
        <taxon>Piperales</taxon>
        <taxon>Aristolochiaceae</taxon>
        <taxon>Aristolochia</taxon>
    </lineage>
</organism>
<name>A0AAV7F4R7_ARIFI</name>